<proteinExistence type="predicted"/>
<dbReference type="KEGG" id="gax:Pan161_31780"/>
<dbReference type="AlphaFoldDB" id="A0A517VEW0"/>
<gene>
    <name evidence="1" type="ORF">Pan161_31780</name>
</gene>
<dbReference type="Proteomes" id="UP000316855">
    <property type="component" value="Chromosome"/>
</dbReference>
<dbReference type="EMBL" id="CP036343">
    <property type="protein sequence ID" value="QDT91519.1"/>
    <property type="molecule type" value="Genomic_DNA"/>
</dbReference>
<name>A0A517VEW0_9PLAN</name>
<accession>A0A517VEW0</accession>
<sequence length="99" mass="11758">MSNTLTRTNASRPEIQDVTDHQRFTKDFSTEYEFDKSLIAELSATQISRMTCADLIRLIRAVKMPLLYNDISKHLEYYDRKTLERLVYLSRRCCRNQGY</sequence>
<evidence type="ECO:0000313" key="1">
    <source>
        <dbReference type="EMBL" id="QDT91519.1"/>
    </source>
</evidence>
<evidence type="ECO:0000313" key="2">
    <source>
        <dbReference type="Proteomes" id="UP000316855"/>
    </source>
</evidence>
<protein>
    <submittedName>
        <fullName evidence="1">Uncharacterized protein</fullName>
    </submittedName>
</protein>
<organism evidence="1 2">
    <name type="scientific">Gimesia algae</name>
    <dbReference type="NCBI Taxonomy" id="2527971"/>
    <lineage>
        <taxon>Bacteria</taxon>
        <taxon>Pseudomonadati</taxon>
        <taxon>Planctomycetota</taxon>
        <taxon>Planctomycetia</taxon>
        <taxon>Planctomycetales</taxon>
        <taxon>Planctomycetaceae</taxon>
        <taxon>Gimesia</taxon>
    </lineage>
</organism>
<keyword evidence="2" id="KW-1185">Reference proteome</keyword>
<reference evidence="1 2" key="1">
    <citation type="submission" date="2019-02" db="EMBL/GenBank/DDBJ databases">
        <title>Deep-cultivation of Planctomycetes and their phenomic and genomic characterization uncovers novel biology.</title>
        <authorList>
            <person name="Wiegand S."/>
            <person name="Jogler M."/>
            <person name="Boedeker C."/>
            <person name="Pinto D."/>
            <person name="Vollmers J."/>
            <person name="Rivas-Marin E."/>
            <person name="Kohn T."/>
            <person name="Peeters S.H."/>
            <person name="Heuer A."/>
            <person name="Rast P."/>
            <person name="Oberbeckmann S."/>
            <person name="Bunk B."/>
            <person name="Jeske O."/>
            <person name="Meyerdierks A."/>
            <person name="Storesund J.E."/>
            <person name="Kallscheuer N."/>
            <person name="Luecker S."/>
            <person name="Lage O.M."/>
            <person name="Pohl T."/>
            <person name="Merkel B.J."/>
            <person name="Hornburger P."/>
            <person name="Mueller R.-W."/>
            <person name="Bruemmer F."/>
            <person name="Labrenz M."/>
            <person name="Spormann A.M."/>
            <person name="Op den Camp H."/>
            <person name="Overmann J."/>
            <person name="Amann R."/>
            <person name="Jetten M.S.M."/>
            <person name="Mascher T."/>
            <person name="Medema M.H."/>
            <person name="Devos D.P."/>
            <person name="Kaster A.-K."/>
            <person name="Ovreas L."/>
            <person name="Rohde M."/>
            <person name="Galperin M.Y."/>
            <person name="Jogler C."/>
        </authorList>
    </citation>
    <scope>NUCLEOTIDE SEQUENCE [LARGE SCALE GENOMIC DNA]</scope>
    <source>
        <strain evidence="1 2">Pan161</strain>
    </source>
</reference>